<proteinExistence type="predicted"/>
<reference evidence="1 2" key="1">
    <citation type="submission" date="2015-12" db="EMBL/GenBank/DDBJ databases">
        <authorList>
            <person name="Shamseldin A."/>
            <person name="Moawad H."/>
            <person name="Abd El-Rahim W.M."/>
            <person name="Sadowsky M.J."/>
        </authorList>
    </citation>
    <scope>NUCLEOTIDE SEQUENCE [LARGE SCALE GENOMIC DNA]</scope>
    <source>
        <strain evidence="1 2">JC234</strain>
    </source>
</reference>
<dbReference type="SUPFAM" id="SSF52540">
    <property type="entry name" value="P-loop containing nucleoside triphosphate hydrolases"/>
    <property type="match status" value="1"/>
</dbReference>
<dbReference type="EMBL" id="LQZT01000023">
    <property type="protein sequence ID" value="OCW56883.1"/>
    <property type="molecule type" value="Genomic_DNA"/>
</dbReference>
<keyword evidence="2" id="KW-1185">Reference proteome</keyword>
<dbReference type="RefSeq" id="WP_066179898.1">
    <property type="nucleotide sequence ID" value="NZ_LQZT01000023.1"/>
</dbReference>
<evidence type="ECO:0000313" key="1">
    <source>
        <dbReference type="EMBL" id="OCW56883.1"/>
    </source>
</evidence>
<sequence length="189" mass="21773">MPRYVSLEEAAVILAEARRILVIGCSGGGKTTLSERIAACRGLEFQSLDRDVRWHPGWVERERSEQRAIVARLAGRDHWVMDGSGTSLLDLRLSRTELVLWVRVPRWRAIFGLYKRVWRYHGTVRPGMAEGCPEPWPDRGFLSYIWNFEKRYAPLFVKQIDQHGPNVPVAVLRSHRQMDALLKGAARRN</sequence>
<dbReference type="InterPro" id="IPR027417">
    <property type="entry name" value="P-loop_NTPase"/>
</dbReference>
<dbReference type="PANTHER" id="PTHR37816">
    <property type="entry name" value="YALI0E33011P"/>
    <property type="match status" value="1"/>
</dbReference>
<comment type="caution">
    <text evidence="1">The sequence shown here is derived from an EMBL/GenBank/DDBJ whole genome shotgun (WGS) entry which is preliminary data.</text>
</comment>
<accession>A0A1C1YTM7</accession>
<name>A0A1C1YTM7_9HYPH</name>
<dbReference type="Proteomes" id="UP000094795">
    <property type="component" value="Unassembled WGS sequence"/>
</dbReference>
<dbReference type="InterPro" id="IPR052922">
    <property type="entry name" value="Cytidylate_Kinase-2"/>
</dbReference>
<gene>
    <name evidence="1" type="ORF">AWJ14_06890</name>
</gene>
<protein>
    <submittedName>
        <fullName evidence="1">AAA family ATPase</fullName>
    </submittedName>
</protein>
<dbReference type="AlphaFoldDB" id="A0A1C1YTM7"/>
<dbReference type="STRING" id="1480615.AWJ14_06890"/>
<evidence type="ECO:0000313" key="2">
    <source>
        <dbReference type="Proteomes" id="UP000094795"/>
    </source>
</evidence>
<dbReference type="OrthoDB" id="7210594at2"/>
<organism evidence="1 2">
    <name type="scientific">Hoeflea olei</name>
    <dbReference type="NCBI Taxonomy" id="1480615"/>
    <lineage>
        <taxon>Bacteria</taxon>
        <taxon>Pseudomonadati</taxon>
        <taxon>Pseudomonadota</taxon>
        <taxon>Alphaproteobacteria</taxon>
        <taxon>Hyphomicrobiales</taxon>
        <taxon>Rhizobiaceae</taxon>
        <taxon>Hoeflea</taxon>
    </lineage>
</organism>
<dbReference type="PANTHER" id="PTHR37816:SF2">
    <property type="entry name" value="DNA TOPOLOGY MODULATION PROTEIN FLAR-RELATED PROTEIN"/>
    <property type="match status" value="1"/>
</dbReference>
<dbReference type="Gene3D" id="3.40.50.300">
    <property type="entry name" value="P-loop containing nucleotide triphosphate hydrolases"/>
    <property type="match status" value="1"/>
</dbReference>